<evidence type="ECO:0000313" key="1">
    <source>
        <dbReference type="EMBL" id="WMV12992.1"/>
    </source>
</evidence>
<evidence type="ECO:0000313" key="2">
    <source>
        <dbReference type="Proteomes" id="UP001234989"/>
    </source>
</evidence>
<dbReference type="PANTHER" id="PTHR10992:SF1064">
    <property type="entry name" value="METHYLKETONE SYNTHASE IB"/>
    <property type="match status" value="1"/>
</dbReference>
<proteinExistence type="predicted"/>
<dbReference type="PANTHER" id="PTHR10992">
    <property type="entry name" value="METHYLESTERASE FAMILY MEMBER"/>
    <property type="match status" value="1"/>
</dbReference>
<dbReference type="GO" id="GO:0080031">
    <property type="term" value="F:methyl salicylate esterase activity"/>
    <property type="evidence" value="ECO:0007669"/>
    <property type="project" value="TreeGrafter"/>
</dbReference>
<dbReference type="GO" id="GO:0080030">
    <property type="term" value="F:methyl indole-3-acetate esterase activity"/>
    <property type="evidence" value="ECO:0007669"/>
    <property type="project" value="TreeGrafter"/>
</dbReference>
<dbReference type="AlphaFoldDB" id="A0AAF0PY58"/>
<keyword evidence="2" id="KW-1185">Reference proteome</keyword>
<dbReference type="InterPro" id="IPR045889">
    <property type="entry name" value="MES/HNL"/>
</dbReference>
<dbReference type="GO" id="GO:0080032">
    <property type="term" value="F:methyl jasmonate esterase activity"/>
    <property type="evidence" value="ECO:0007669"/>
    <property type="project" value="TreeGrafter"/>
</dbReference>
<dbReference type="GO" id="GO:0009696">
    <property type="term" value="P:salicylic acid metabolic process"/>
    <property type="evidence" value="ECO:0007669"/>
    <property type="project" value="TreeGrafter"/>
</dbReference>
<organism evidence="1 2">
    <name type="scientific">Solanum verrucosum</name>
    <dbReference type="NCBI Taxonomy" id="315347"/>
    <lineage>
        <taxon>Eukaryota</taxon>
        <taxon>Viridiplantae</taxon>
        <taxon>Streptophyta</taxon>
        <taxon>Embryophyta</taxon>
        <taxon>Tracheophyta</taxon>
        <taxon>Spermatophyta</taxon>
        <taxon>Magnoliopsida</taxon>
        <taxon>eudicotyledons</taxon>
        <taxon>Gunneridae</taxon>
        <taxon>Pentapetalae</taxon>
        <taxon>asterids</taxon>
        <taxon>lamiids</taxon>
        <taxon>Solanales</taxon>
        <taxon>Solanaceae</taxon>
        <taxon>Solanoideae</taxon>
        <taxon>Solaneae</taxon>
        <taxon>Solanum</taxon>
    </lineage>
</organism>
<accession>A0AAF0PY58</accession>
<dbReference type="SUPFAM" id="SSF53474">
    <property type="entry name" value="alpha/beta-Hydrolases"/>
    <property type="match status" value="1"/>
</dbReference>
<dbReference type="EMBL" id="CP133612">
    <property type="protein sequence ID" value="WMV12992.1"/>
    <property type="molecule type" value="Genomic_DNA"/>
</dbReference>
<sequence>MKIMASLPAHKKIILVGHAFGGLAISKAMETFPEKISAAVFLSLVQLSMQPPSLLRSKVLGNYHLSVEDLALATTLVRLFYLYRAEDVSKEIVLSSKRYGFVRRAFIVAAENKALTKEFSELMIEKNPPDEVKEIEGSDQDV</sequence>
<reference evidence="1" key="1">
    <citation type="submission" date="2023-08" db="EMBL/GenBank/DDBJ databases">
        <title>A de novo genome assembly of Solanum verrucosum Schlechtendal, a Mexican diploid species geographically isolated from the other diploid A-genome species in potato relatives.</title>
        <authorList>
            <person name="Hosaka K."/>
        </authorList>
    </citation>
    <scope>NUCLEOTIDE SEQUENCE</scope>
    <source>
        <tissue evidence="1">Young leaves</tissue>
    </source>
</reference>
<dbReference type="GO" id="GO:0009694">
    <property type="term" value="P:jasmonic acid metabolic process"/>
    <property type="evidence" value="ECO:0007669"/>
    <property type="project" value="TreeGrafter"/>
</dbReference>
<dbReference type="InterPro" id="IPR029058">
    <property type="entry name" value="AB_hydrolase_fold"/>
</dbReference>
<dbReference type="Proteomes" id="UP001234989">
    <property type="component" value="Chromosome 1"/>
</dbReference>
<protein>
    <submittedName>
        <fullName evidence="1">Uncharacterized protein</fullName>
    </submittedName>
</protein>
<dbReference type="Gene3D" id="3.40.50.1820">
    <property type="entry name" value="alpha/beta hydrolase"/>
    <property type="match status" value="1"/>
</dbReference>
<name>A0AAF0PY58_SOLVR</name>
<gene>
    <name evidence="1" type="ORF">MTR67_006377</name>
</gene>